<comment type="subunit">
    <text evidence="10">Monomer.</text>
</comment>
<dbReference type="EMBL" id="CAHR02000103">
    <property type="protein sequence ID" value="CCG82811.1"/>
    <property type="molecule type" value="Genomic_DNA"/>
</dbReference>
<dbReference type="InterPro" id="IPR025792">
    <property type="entry name" value="tRNA_Gua_MeTrfase_euk"/>
</dbReference>
<evidence type="ECO:0000256" key="10">
    <source>
        <dbReference type="HAMAP-Rule" id="MF_03152"/>
    </source>
</evidence>
<dbReference type="GO" id="GO:0005759">
    <property type="term" value="C:mitochondrial matrix"/>
    <property type="evidence" value="ECO:0007669"/>
    <property type="project" value="UniProtKB-SubCell"/>
</dbReference>
<evidence type="ECO:0000256" key="2">
    <source>
        <dbReference type="ARBA" id="ARBA00022490"/>
    </source>
</evidence>
<reference evidence="12 13" key="1">
    <citation type="journal article" date="2013" name="MBio">
        <title>Genome sequencing of the plant pathogen Taphrina deformans, the causal agent of peach leaf curl.</title>
        <authorList>
            <person name="Cisse O.H."/>
            <person name="Almeida J.M.G.C.F."/>
            <person name="Fonseca A."/>
            <person name="Kumar A.A."/>
            <person name="Salojaervi J."/>
            <person name="Overmyer K."/>
            <person name="Hauser P.M."/>
            <person name="Pagni M."/>
        </authorList>
    </citation>
    <scope>NUCLEOTIDE SEQUENCE [LARGE SCALE GENOMIC DNA]</scope>
    <source>
        <strain evidence="13">PYCC 5710 / ATCC 11124 / CBS 356.35 / IMI 108563 / JCM 9778 / NBRC 8474</strain>
    </source>
</reference>
<sequence length="436" mass="49412">MTQQVFSPPECRDMIVLDRSKFHKVVHLAAAQVEPKSIPVFRRICAKDILSQARLRTVYDRQGVKLIALRPEITPQNLSDLHAESQSYIDEQKIPIVELDVDLTYDYWQADDILSAILPESLVPDSPAGFTMVGHIAHMNLREDYLPYKSIIGQVILDKNSAIKTVVNKLDTIDSVYRNFQMEILAGENNLIAEQFESGCKFRFDFSKVYWNSRLHTEHERLVRLFEPGDAVCDVMAGVGPFAIPAAKKRVIVFANDLNPASYTSLLDNVQLNRVETFVIPSNVDGRKLIRDSQRLLQNLADSQPYIELDAKQGSRKRRRSENSTITTDNSKFLVPKSFKHYVMNLPASAIEFLDAFKGLYTGLADETPLPKIHVHCFTKYEGLEAQSDLRSRIGSSLGHDMKETEIAYHHVRRVAPSKDMYCCSFTLPAEVAYAS</sequence>
<feature type="domain" description="SAM-dependent methyltransferase TRM5/TYW2-type" evidence="11">
    <location>
        <begin position="130"/>
        <end position="430"/>
    </location>
</feature>
<feature type="binding site" evidence="10">
    <location>
        <position position="219"/>
    </location>
    <ligand>
        <name>S-adenosyl-L-methionine</name>
        <dbReference type="ChEBI" id="CHEBI:59789"/>
    </ligand>
</feature>
<dbReference type="Gene3D" id="3.40.50.150">
    <property type="entry name" value="Vaccinia Virus protein VP39"/>
    <property type="match status" value="1"/>
</dbReference>
<gene>
    <name evidence="10" type="primary">TRM5</name>
    <name evidence="12" type="ORF">TAPDE_002802</name>
</gene>
<organism evidence="12 13">
    <name type="scientific">Taphrina deformans (strain PYCC 5710 / ATCC 11124 / CBS 356.35 / IMI 108563 / JCM 9778 / NBRC 8474)</name>
    <name type="common">Peach leaf curl fungus</name>
    <name type="synonym">Lalaria deformans</name>
    <dbReference type="NCBI Taxonomy" id="1097556"/>
    <lineage>
        <taxon>Eukaryota</taxon>
        <taxon>Fungi</taxon>
        <taxon>Dikarya</taxon>
        <taxon>Ascomycota</taxon>
        <taxon>Taphrinomycotina</taxon>
        <taxon>Taphrinomycetes</taxon>
        <taxon>Taphrinales</taxon>
        <taxon>Taphrinaceae</taxon>
        <taxon>Taphrina</taxon>
    </lineage>
</organism>
<evidence type="ECO:0000256" key="8">
    <source>
        <dbReference type="ARBA" id="ARBA00023242"/>
    </source>
</evidence>
<keyword evidence="6 10" id="KW-0819">tRNA processing</keyword>
<dbReference type="STRING" id="1097556.R4XEB5"/>
<evidence type="ECO:0000256" key="4">
    <source>
        <dbReference type="ARBA" id="ARBA00022679"/>
    </source>
</evidence>
<evidence type="ECO:0000256" key="9">
    <source>
        <dbReference type="ARBA" id="ARBA00047783"/>
    </source>
</evidence>
<evidence type="ECO:0000256" key="3">
    <source>
        <dbReference type="ARBA" id="ARBA00022603"/>
    </source>
</evidence>
<comment type="subcellular location">
    <subcellularLocation>
        <location evidence="10">Mitochondrion matrix</location>
    </subcellularLocation>
    <subcellularLocation>
        <location evidence="10">Nucleus</location>
    </subcellularLocation>
    <subcellularLocation>
        <location evidence="10">Cytoplasm</location>
    </subcellularLocation>
    <text evidence="10">Predominantly in the mitochondria and in the nucleus.</text>
</comment>
<comment type="caution">
    <text evidence="12">The sequence shown here is derived from an EMBL/GenBank/DDBJ whole genome shotgun (WGS) entry which is preliminary data.</text>
</comment>
<comment type="similarity">
    <text evidence="1">Belongs to the class I-like SAM-binding methyltransferase superfamily. TRM5/TYW2 family.</text>
</comment>
<dbReference type="Pfam" id="PF02475">
    <property type="entry name" value="TRM5-TYW2_MTfase"/>
    <property type="match status" value="1"/>
</dbReference>
<feature type="binding site" evidence="10">
    <location>
        <begin position="257"/>
        <end position="258"/>
    </location>
    <ligand>
        <name>S-adenosyl-L-methionine</name>
        <dbReference type="ChEBI" id="CHEBI:59789"/>
    </ligand>
</feature>
<feature type="binding site" evidence="10">
    <location>
        <position position="345"/>
    </location>
    <ligand>
        <name>S-adenosyl-L-methionine</name>
        <dbReference type="ChEBI" id="CHEBI:59789"/>
    </ligand>
</feature>
<dbReference type="SUPFAM" id="SSF53335">
    <property type="entry name" value="S-adenosyl-L-methionine-dependent methyltransferases"/>
    <property type="match status" value="1"/>
</dbReference>
<proteinExistence type="inferred from homology"/>
<dbReference type="PANTHER" id="PTHR23245:SF36">
    <property type="entry name" value="TRNA (GUANINE(37)-N1)-METHYLTRANSFERASE"/>
    <property type="match status" value="1"/>
</dbReference>
<dbReference type="InterPro" id="IPR030382">
    <property type="entry name" value="MeTrfase_TRM5/TYW2"/>
</dbReference>
<dbReference type="InterPro" id="IPR056744">
    <property type="entry name" value="TRM5/TYW2-like_N"/>
</dbReference>
<keyword evidence="4 10" id="KW-0808">Transferase</keyword>
<evidence type="ECO:0000259" key="11">
    <source>
        <dbReference type="PROSITE" id="PS51684"/>
    </source>
</evidence>
<dbReference type="HAMAP" id="MF_03152">
    <property type="entry name" value="TRM5"/>
    <property type="match status" value="1"/>
</dbReference>
<protein>
    <recommendedName>
        <fullName evidence="10">tRNA (guanine(37)-N1)-methyltransferase</fullName>
        <ecNumber evidence="10">2.1.1.228</ecNumber>
    </recommendedName>
    <alternativeName>
        <fullName evidence="10">M1G-methyltransferase</fullName>
    </alternativeName>
    <alternativeName>
        <fullName evidence="10">tRNA [GM37] methyltransferase</fullName>
    </alternativeName>
    <alternativeName>
        <fullName evidence="10">tRNA methyltransferase 5</fullName>
    </alternativeName>
</protein>
<dbReference type="Pfam" id="PF25133">
    <property type="entry name" value="TYW2_N_2"/>
    <property type="match status" value="1"/>
</dbReference>
<dbReference type="PANTHER" id="PTHR23245">
    <property type="entry name" value="TRNA METHYLTRANSFERASE"/>
    <property type="match status" value="1"/>
</dbReference>
<evidence type="ECO:0000256" key="6">
    <source>
        <dbReference type="ARBA" id="ARBA00022694"/>
    </source>
</evidence>
<keyword evidence="2 10" id="KW-0963">Cytoplasm</keyword>
<dbReference type="InterPro" id="IPR056743">
    <property type="entry name" value="TRM5-TYW2-like_MTfase"/>
</dbReference>
<accession>R4XEB5</accession>
<feature type="binding site" evidence="10">
    <location>
        <begin position="285"/>
        <end position="286"/>
    </location>
    <ligand>
        <name>S-adenosyl-L-methionine</name>
        <dbReference type="ChEBI" id="CHEBI:59789"/>
    </ligand>
</feature>
<evidence type="ECO:0000256" key="1">
    <source>
        <dbReference type="ARBA" id="ARBA00009775"/>
    </source>
</evidence>
<keyword evidence="8 10" id="KW-0539">Nucleus</keyword>
<evidence type="ECO:0000256" key="5">
    <source>
        <dbReference type="ARBA" id="ARBA00022691"/>
    </source>
</evidence>
<keyword evidence="3 10" id="KW-0489">Methyltransferase</keyword>
<dbReference type="InterPro" id="IPR029063">
    <property type="entry name" value="SAM-dependent_MTases_sf"/>
</dbReference>
<dbReference type="OrthoDB" id="408788at2759"/>
<evidence type="ECO:0000313" key="12">
    <source>
        <dbReference type="EMBL" id="CCG82811.1"/>
    </source>
</evidence>
<comment type="function">
    <text evidence="10">Specifically methylates the N1 position of guanosine-37 in various cytoplasmic and mitochondrial tRNAs. Methylation is not dependent on the nature of the nucleoside 5' of the target nucleoside. This is the first step in the biosynthesis of wybutosine (yW), a modified base adjacent to the anticodon of tRNAs and required for accurate decoding.</text>
</comment>
<dbReference type="FunFam" id="3.30.300.110:FF:000001">
    <property type="entry name" value="tRNA (guanine(37)-N1)-methyltransferase"/>
    <property type="match status" value="1"/>
</dbReference>
<name>R4XEB5_TAPDE</name>
<keyword evidence="7 10" id="KW-0496">Mitochondrion</keyword>
<evidence type="ECO:0000313" key="13">
    <source>
        <dbReference type="Proteomes" id="UP000013776"/>
    </source>
</evidence>
<dbReference type="GO" id="GO:0005634">
    <property type="term" value="C:nucleus"/>
    <property type="evidence" value="ECO:0007669"/>
    <property type="project" value="UniProtKB-SubCell"/>
</dbReference>
<keyword evidence="13" id="KW-1185">Reference proteome</keyword>
<dbReference type="GO" id="GO:0002939">
    <property type="term" value="P:tRNA N1-guanine methylation"/>
    <property type="evidence" value="ECO:0007669"/>
    <property type="project" value="TreeGrafter"/>
</dbReference>
<dbReference type="GO" id="GO:0070901">
    <property type="term" value="P:mitochondrial tRNA methylation"/>
    <property type="evidence" value="ECO:0007669"/>
    <property type="project" value="UniProtKB-ARBA"/>
</dbReference>
<dbReference type="GO" id="GO:0052906">
    <property type="term" value="F:tRNA (guanine(37)-N1)-methyltransferase activity"/>
    <property type="evidence" value="ECO:0007669"/>
    <property type="project" value="UniProtKB-UniRule"/>
</dbReference>
<dbReference type="Proteomes" id="UP000013776">
    <property type="component" value="Unassembled WGS sequence"/>
</dbReference>
<keyword evidence="5 10" id="KW-0949">S-adenosyl-L-methionine</keyword>
<dbReference type="VEuPathDB" id="FungiDB:TAPDE_002802"/>
<dbReference type="Gene3D" id="3.30.300.110">
    <property type="entry name" value="Met-10+ protein-like domains"/>
    <property type="match status" value="1"/>
</dbReference>
<dbReference type="EC" id="2.1.1.228" evidence="10"/>
<evidence type="ECO:0000256" key="7">
    <source>
        <dbReference type="ARBA" id="ARBA00023128"/>
    </source>
</evidence>
<dbReference type="PROSITE" id="PS51684">
    <property type="entry name" value="SAM_MT_TRM5_TYW2"/>
    <property type="match status" value="1"/>
</dbReference>
<comment type="similarity">
    <text evidence="10">Belongs to the TRM5 / TYW2 family.</text>
</comment>
<dbReference type="eggNOG" id="KOG2078">
    <property type="taxonomic scope" value="Eukaryota"/>
</dbReference>
<dbReference type="AlphaFoldDB" id="R4XEB5"/>
<comment type="catalytic activity">
    <reaction evidence="9 10">
        <text>guanosine(37) in tRNA + S-adenosyl-L-methionine = N(1)-methylguanosine(37) in tRNA + S-adenosyl-L-homocysteine + H(+)</text>
        <dbReference type="Rhea" id="RHEA:36899"/>
        <dbReference type="Rhea" id="RHEA-COMP:10145"/>
        <dbReference type="Rhea" id="RHEA-COMP:10147"/>
        <dbReference type="ChEBI" id="CHEBI:15378"/>
        <dbReference type="ChEBI" id="CHEBI:57856"/>
        <dbReference type="ChEBI" id="CHEBI:59789"/>
        <dbReference type="ChEBI" id="CHEBI:73542"/>
        <dbReference type="ChEBI" id="CHEBI:74269"/>
        <dbReference type="EC" id="2.1.1.228"/>
    </reaction>
</comment>